<protein>
    <submittedName>
        <fullName evidence="2">Uncharacterized protein</fullName>
    </submittedName>
</protein>
<comment type="caution">
    <text evidence="2">The sequence shown here is derived from an EMBL/GenBank/DDBJ whole genome shotgun (WGS) entry which is preliminary data.</text>
</comment>
<dbReference type="EMBL" id="NMUH01001761">
    <property type="protein sequence ID" value="MQL95160.1"/>
    <property type="molecule type" value="Genomic_DNA"/>
</dbReference>
<proteinExistence type="predicted"/>
<gene>
    <name evidence="2" type="ORF">Taro_027825</name>
</gene>
<reference evidence="2" key="1">
    <citation type="submission" date="2017-07" db="EMBL/GenBank/DDBJ databases">
        <title>Taro Niue Genome Assembly and Annotation.</title>
        <authorList>
            <person name="Atibalentja N."/>
            <person name="Keating K."/>
            <person name="Fields C.J."/>
        </authorList>
    </citation>
    <scope>NUCLEOTIDE SEQUENCE</scope>
    <source>
        <strain evidence="2">Niue_2</strain>
        <tissue evidence="2">Leaf</tissue>
    </source>
</reference>
<evidence type="ECO:0000256" key="1">
    <source>
        <dbReference type="SAM" id="MobiDB-lite"/>
    </source>
</evidence>
<evidence type="ECO:0000313" key="3">
    <source>
        <dbReference type="Proteomes" id="UP000652761"/>
    </source>
</evidence>
<dbReference type="AlphaFoldDB" id="A0A843VNL7"/>
<feature type="region of interest" description="Disordered" evidence="1">
    <location>
        <begin position="157"/>
        <end position="193"/>
    </location>
</feature>
<name>A0A843VNL7_COLES</name>
<organism evidence="2 3">
    <name type="scientific">Colocasia esculenta</name>
    <name type="common">Wild taro</name>
    <name type="synonym">Arum esculentum</name>
    <dbReference type="NCBI Taxonomy" id="4460"/>
    <lineage>
        <taxon>Eukaryota</taxon>
        <taxon>Viridiplantae</taxon>
        <taxon>Streptophyta</taxon>
        <taxon>Embryophyta</taxon>
        <taxon>Tracheophyta</taxon>
        <taxon>Spermatophyta</taxon>
        <taxon>Magnoliopsida</taxon>
        <taxon>Liliopsida</taxon>
        <taxon>Araceae</taxon>
        <taxon>Aroideae</taxon>
        <taxon>Colocasieae</taxon>
        <taxon>Colocasia</taxon>
    </lineage>
</organism>
<accession>A0A843VNL7</accession>
<dbReference type="Proteomes" id="UP000652761">
    <property type="component" value="Unassembled WGS sequence"/>
</dbReference>
<feature type="region of interest" description="Disordered" evidence="1">
    <location>
        <begin position="498"/>
        <end position="536"/>
    </location>
</feature>
<keyword evidence="3" id="KW-1185">Reference proteome</keyword>
<evidence type="ECO:0000313" key="2">
    <source>
        <dbReference type="EMBL" id="MQL95160.1"/>
    </source>
</evidence>
<sequence length="589" mass="66740">MYIIPIDVGMNNQCVVMGETHSDHIYVREDDDRSVLETWLAYIVTCSRCVSLPFSSAIASTRRASCQDQDGPLSSMRLPVVIGCTLLCATVDDVFSDKSSLQHFSNLHLEASALVGEVAIPLVIFIVEVGSSARWRPRQGLGSPELWKLLDNGENLGRKPPEAGRSLTRWYSSGRRSGSGRRSDSRRSASRRFSPCDSSLLGFFVLGSVLAASGSVGRPSLPAAPSVDSSRTYFCILESRSERLTGGFLAIDATNGAFEHTLVRMLTAVLRFRSTTFITSSWNLFTKSRNISPSFCETSQSNIYHFHLPLEVVEVMDRVRRPIVAPKLRQLQLIRYKRRCDLFDERVDCPNIRRRRGGLGREKIDDVSPRRRLRWDYQNRCRNRGLHKGFAMRRGRMLPIPECEGLSNEARLQTIRGLAGSQRAMLGNRLPPQGTHANPPKDPTLTELVLQLREEICRMNQRMREGFTDIEERVTESDHIVQGIVGRNVALEGVIREPRRDQAVERPQPQRPLSPVAPRHPQPRVALAGDRHGRYNDYDRDNFEEEIDENLRVPIARSHPSDGCPWWPELFSPKRYRKRFGTPCREAPS</sequence>